<accession>A0A2P6SF02</accession>
<keyword evidence="3" id="KW-1185">Reference proteome</keyword>
<evidence type="ECO:0000256" key="1">
    <source>
        <dbReference type="SAM" id="MobiDB-lite"/>
    </source>
</evidence>
<comment type="caution">
    <text evidence="2">The sequence shown here is derived from an EMBL/GenBank/DDBJ whole genome shotgun (WGS) entry which is preliminary data.</text>
</comment>
<organism evidence="2 3">
    <name type="scientific">Rosa chinensis</name>
    <name type="common">China rose</name>
    <dbReference type="NCBI Taxonomy" id="74649"/>
    <lineage>
        <taxon>Eukaryota</taxon>
        <taxon>Viridiplantae</taxon>
        <taxon>Streptophyta</taxon>
        <taxon>Embryophyta</taxon>
        <taxon>Tracheophyta</taxon>
        <taxon>Spermatophyta</taxon>
        <taxon>Magnoliopsida</taxon>
        <taxon>eudicotyledons</taxon>
        <taxon>Gunneridae</taxon>
        <taxon>Pentapetalae</taxon>
        <taxon>rosids</taxon>
        <taxon>fabids</taxon>
        <taxon>Rosales</taxon>
        <taxon>Rosaceae</taxon>
        <taxon>Rosoideae</taxon>
        <taxon>Rosoideae incertae sedis</taxon>
        <taxon>Rosa</taxon>
    </lineage>
</organism>
<sequence>MCHGLELKDHTSLLDKQREPLSLKSRERNQISNSNSPPPPLSHPNLDPSGSRLMVEEFGEAIPTQTCIQFLSIPTDLLFHQAVPSPFSPLW</sequence>
<gene>
    <name evidence="2" type="ORF">RchiOBHm_Chr1g0346401</name>
</gene>
<evidence type="ECO:0000313" key="2">
    <source>
        <dbReference type="EMBL" id="PRQ57267.1"/>
    </source>
</evidence>
<proteinExistence type="predicted"/>
<feature type="compositionally biased region" description="Basic and acidic residues" evidence="1">
    <location>
        <begin position="1"/>
        <end position="29"/>
    </location>
</feature>
<dbReference type="EMBL" id="PDCK01000039">
    <property type="protein sequence ID" value="PRQ57267.1"/>
    <property type="molecule type" value="Genomic_DNA"/>
</dbReference>
<dbReference type="Proteomes" id="UP000238479">
    <property type="component" value="Chromosome 1"/>
</dbReference>
<dbReference type="AlphaFoldDB" id="A0A2P6SF02"/>
<evidence type="ECO:0000313" key="3">
    <source>
        <dbReference type="Proteomes" id="UP000238479"/>
    </source>
</evidence>
<dbReference type="Gramene" id="PRQ57267">
    <property type="protein sequence ID" value="PRQ57267"/>
    <property type="gene ID" value="RchiOBHm_Chr1g0346401"/>
</dbReference>
<protein>
    <submittedName>
        <fullName evidence="2">Uncharacterized protein</fullName>
    </submittedName>
</protein>
<feature type="region of interest" description="Disordered" evidence="1">
    <location>
        <begin position="1"/>
        <end position="50"/>
    </location>
</feature>
<reference evidence="2 3" key="1">
    <citation type="journal article" date="2018" name="Nat. Genet.">
        <title>The Rosa genome provides new insights in the design of modern roses.</title>
        <authorList>
            <person name="Bendahmane M."/>
        </authorList>
    </citation>
    <scope>NUCLEOTIDE SEQUENCE [LARGE SCALE GENOMIC DNA]</scope>
    <source>
        <strain evidence="3">cv. Old Blush</strain>
    </source>
</reference>
<name>A0A2P6SF02_ROSCH</name>